<evidence type="ECO:0000313" key="1">
    <source>
        <dbReference type="EMBL" id="MCM5680094.1"/>
    </source>
</evidence>
<name>A0ABT0YMX1_9BURK</name>
<dbReference type="Gene3D" id="3.40.50.880">
    <property type="match status" value="1"/>
</dbReference>
<sequence length="262" mass="28433">MSHQHPPTVNRRQPVVLVPACNKMIGHHPFHVAGKKYVDAVRLARCLPLVVPTATVSEIDELLALADGVLLTGSVSNVHPGHFGEEVYDPSLPLDPGRDAWTLPLIPAALDRGIPLFAICRGLQEANVALGGSLHQAVQEVPERRDHRAKPGADVHVQYGIAHPITVEPGGVLQQVLGLTQFDVNSLHGQGVNRLAPALRVEATAPDGMIEAFSHPEASGFNLFVQWHPEWRAAENPVSLKLFQAFGDACRQYRDRHSGPLT</sequence>
<dbReference type="PROSITE" id="PS51273">
    <property type="entry name" value="GATASE_TYPE_1"/>
    <property type="match status" value="1"/>
</dbReference>
<proteinExistence type="predicted"/>
<dbReference type="CDD" id="cd01745">
    <property type="entry name" value="GATase1_2"/>
    <property type="match status" value="1"/>
</dbReference>
<protein>
    <submittedName>
        <fullName evidence="1">Gamma-glutamyl-gamma-aminobutyrate hydrolase family protein</fullName>
    </submittedName>
</protein>
<organism evidence="1 2">
    <name type="scientific">Caldimonas mangrovi</name>
    <dbReference type="NCBI Taxonomy" id="2944811"/>
    <lineage>
        <taxon>Bacteria</taxon>
        <taxon>Pseudomonadati</taxon>
        <taxon>Pseudomonadota</taxon>
        <taxon>Betaproteobacteria</taxon>
        <taxon>Burkholderiales</taxon>
        <taxon>Sphaerotilaceae</taxon>
        <taxon>Caldimonas</taxon>
    </lineage>
</organism>
<reference evidence="1" key="1">
    <citation type="submission" date="2022-05" db="EMBL/GenBank/DDBJ databases">
        <title>Schlegelella sp. nov., isolated from mangrove soil.</title>
        <authorList>
            <person name="Liu Y."/>
            <person name="Ge X."/>
            <person name="Liu W."/>
        </authorList>
    </citation>
    <scope>NUCLEOTIDE SEQUENCE</scope>
    <source>
        <strain evidence="1">S2-27</strain>
    </source>
</reference>
<dbReference type="InterPro" id="IPR044668">
    <property type="entry name" value="PuuD-like"/>
</dbReference>
<dbReference type="InterPro" id="IPR011697">
    <property type="entry name" value="Peptidase_C26"/>
</dbReference>
<keyword evidence="2" id="KW-1185">Reference proteome</keyword>
<dbReference type="Pfam" id="PF07722">
    <property type="entry name" value="Peptidase_C26"/>
    <property type="match status" value="1"/>
</dbReference>
<dbReference type="PANTHER" id="PTHR43235:SF1">
    <property type="entry name" value="GLUTAMINE AMIDOTRANSFERASE PB2B2.05-RELATED"/>
    <property type="match status" value="1"/>
</dbReference>
<dbReference type="EMBL" id="JAMKFE010000005">
    <property type="protein sequence ID" value="MCM5680094.1"/>
    <property type="molecule type" value="Genomic_DNA"/>
</dbReference>
<dbReference type="SUPFAM" id="SSF52317">
    <property type="entry name" value="Class I glutamine amidotransferase-like"/>
    <property type="match status" value="1"/>
</dbReference>
<dbReference type="GO" id="GO:0016787">
    <property type="term" value="F:hydrolase activity"/>
    <property type="evidence" value="ECO:0007669"/>
    <property type="project" value="UniProtKB-KW"/>
</dbReference>
<dbReference type="InterPro" id="IPR029062">
    <property type="entry name" value="Class_I_gatase-like"/>
</dbReference>
<dbReference type="Proteomes" id="UP001165541">
    <property type="component" value="Unassembled WGS sequence"/>
</dbReference>
<comment type="caution">
    <text evidence="1">The sequence shown here is derived from an EMBL/GenBank/DDBJ whole genome shotgun (WGS) entry which is preliminary data.</text>
</comment>
<dbReference type="PANTHER" id="PTHR43235">
    <property type="entry name" value="GLUTAMINE AMIDOTRANSFERASE PB2B2.05-RELATED"/>
    <property type="match status" value="1"/>
</dbReference>
<gene>
    <name evidence="1" type="ORF">M8A51_11170</name>
</gene>
<keyword evidence="1" id="KW-0378">Hydrolase</keyword>
<evidence type="ECO:0000313" key="2">
    <source>
        <dbReference type="Proteomes" id="UP001165541"/>
    </source>
</evidence>
<accession>A0ABT0YMX1</accession>
<dbReference type="RefSeq" id="WP_251778377.1">
    <property type="nucleotide sequence ID" value="NZ_JAMKFE010000005.1"/>
</dbReference>